<comment type="caution">
    <text evidence="1">The sequence shown here is derived from an EMBL/GenBank/DDBJ whole genome shotgun (WGS) entry which is preliminary data.</text>
</comment>
<dbReference type="EMBL" id="JAIWYP010000001">
    <property type="protein sequence ID" value="KAH3890752.1"/>
    <property type="molecule type" value="Genomic_DNA"/>
</dbReference>
<evidence type="ECO:0000313" key="1">
    <source>
        <dbReference type="EMBL" id="KAH3890752.1"/>
    </source>
</evidence>
<evidence type="ECO:0000313" key="2">
    <source>
        <dbReference type="Proteomes" id="UP000828390"/>
    </source>
</evidence>
<sequence>MAGLWFLPADRMYMRPGPLGAASEVDLLAFASSSSGWSSLLGGPSPCSRCTNARYPCFRTTVRDDKLSSSSVPLLTEFHPLIGTVNLADTRKSQPPIDYRPRAGLQKPPLRPRPFGRVRWLSRRVRQGFCGHRPRQTVIWVPND</sequence>
<keyword evidence="2" id="KW-1185">Reference proteome</keyword>
<organism evidence="1 2">
    <name type="scientific">Dreissena polymorpha</name>
    <name type="common">Zebra mussel</name>
    <name type="synonym">Mytilus polymorpha</name>
    <dbReference type="NCBI Taxonomy" id="45954"/>
    <lineage>
        <taxon>Eukaryota</taxon>
        <taxon>Metazoa</taxon>
        <taxon>Spiralia</taxon>
        <taxon>Lophotrochozoa</taxon>
        <taxon>Mollusca</taxon>
        <taxon>Bivalvia</taxon>
        <taxon>Autobranchia</taxon>
        <taxon>Heteroconchia</taxon>
        <taxon>Euheterodonta</taxon>
        <taxon>Imparidentia</taxon>
        <taxon>Neoheterodontei</taxon>
        <taxon>Myida</taxon>
        <taxon>Dreissenoidea</taxon>
        <taxon>Dreissenidae</taxon>
        <taxon>Dreissena</taxon>
    </lineage>
</organism>
<dbReference type="AlphaFoldDB" id="A0A9D4N6R0"/>
<name>A0A9D4N6R0_DREPO</name>
<accession>A0A9D4N6R0</accession>
<reference evidence="1" key="2">
    <citation type="submission" date="2020-11" db="EMBL/GenBank/DDBJ databases">
        <authorList>
            <person name="McCartney M.A."/>
            <person name="Auch B."/>
            <person name="Kono T."/>
            <person name="Mallez S."/>
            <person name="Becker A."/>
            <person name="Gohl D.M."/>
            <person name="Silverstein K.A.T."/>
            <person name="Koren S."/>
            <person name="Bechman K.B."/>
            <person name="Herman A."/>
            <person name="Abrahante J.E."/>
            <person name="Garbe J."/>
        </authorList>
    </citation>
    <scope>NUCLEOTIDE SEQUENCE</scope>
    <source>
        <strain evidence="1">Duluth1</strain>
        <tissue evidence="1">Whole animal</tissue>
    </source>
</reference>
<gene>
    <name evidence="1" type="ORF">DPMN_014840</name>
</gene>
<reference evidence="1" key="1">
    <citation type="journal article" date="2019" name="bioRxiv">
        <title>The Genome of the Zebra Mussel, Dreissena polymorpha: A Resource for Invasive Species Research.</title>
        <authorList>
            <person name="McCartney M.A."/>
            <person name="Auch B."/>
            <person name="Kono T."/>
            <person name="Mallez S."/>
            <person name="Zhang Y."/>
            <person name="Obille A."/>
            <person name="Becker A."/>
            <person name="Abrahante J.E."/>
            <person name="Garbe J."/>
            <person name="Badalamenti J.P."/>
            <person name="Herman A."/>
            <person name="Mangelson H."/>
            <person name="Liachko I."/>
            <person name="Sullivan S."/>
            <person name="Sone E.D."/>
            <person name="Koren S."/>
            <person name="Silverstein K.A.T."/>
            <person name="Beckman K.B."/>
            <person name="Gohl D.M."/>
        </authorList>
    </citation>
    <scope>NUCLEOTIDE SEQUENCE</scope>
    <source>
        <strain evidence="1">Duluth1</strain>
        <tissue evidence="1">Whole animal</tissue>
    </source>
</reference>
<dbReference type="Proteomes" id="UP000828390">
    <property type="component" value="Unassembled WGS sequence"/>
</dbReference>
<proteinExistence type="predicted"/>
<protein>
    <submittedName>
        <fullName evidence="1">Uncharacterized protein</fullName>
    </submittedName>
</protein>